<keyword evidence="1" id="KW-1133">Transmembrane helix</keyword>
<reference evidence="2" key="1">
    <citation type="submission" date="2014-11" db="EMBL/GenBank/DDBJ databases">
        <authorList>
            <person name="Amaro Gonzalez C."/>
        </authorList>
    </citation>
    <scope>NUCLEOTIDE SEQUENCE</scope>
</reference>
<dbReference type="AlphaFoldDB" id="A0A0E9RIX8"/>
<organism evidence="2">
    <name type="scientific">Anguilla anguilla</name>
    <name type="common">European freshwater eel</name>
    <name type="synonym">Muraena anguilla</name>
    <dbReference type="NCBI Taxonomy" id="7936"/>
    <lineage>
        <taxon>Eukaryota</taxon>
        <taxon>Metazoa</taxon>
        <taxon>Chordata</taxon>
        <taxon>Craniata</taxon>
        <taxon>Vertebrata</taxon>
        <taxon>Euteleostomi</taxon>
        <taxon>Actinopterygii</taxon>
        <taxon>Neopterygii</taxon>
        <taxon>Teleostei</taxon>
        <taxon>Anguilliformes</taxon>
        <taxon>Anguillidae</taxon>
        <taxon>Anguilla</taxon>
    </lineage>
</organism>
<name>A0A0E9RIX8_ANGAN</name>
<keyword evidence="1" id="KW-0472">Membrane</keyword>
<feature type="transmembrane region" description="Helical" evidence="1">
    <location>
        <begin position="7"/>
        <end position="27"/>
    </location>
</feature>
<proteinExistence type="predicted"/>
<evidence type="ECO:0000256" key="1">
    <source>
        <dbReference type="SAM" id="Phobius"/>
    </source>
</evidence>
<reference evidence="2" key="2">
    <citation type="journal article" date="2015" name="Fish Shellfish Immunol.">
        <title>Early steps in the European eel (Anguilla anguilla)-Vibrio vulnificus interaction in the gills: Role of the RtxA13 toxin.</title>
        <authorList>
            <person name="Callol A."/>
            <person name="Pajuelo D."/>
            <person name="Ebbesson L."/>
            <person name="Teles M."/>
            <person name="MacKenzie S."/>
            <person name="Amaro C."/>
        </authorList>
    </citation>
    <scope>NUCLEOTIDE SEQUENCE</scope>
</reference>
<accession>A0A0E9RIX8</accession>
<protein>
    <submittedName>
        <fullName evidence="2">Uncharacterized protein</fullName>
    </submittedName>
</protein>
<dbReference type="EMBL" id="GBXM01079840">
    <property type="protein sequence ID" value="JAH28737.1"/>
    <property type="molecule type" value="Transcribed_RNA"/>
</dbReference>
<evidence type="ECO:0000313" key="2">
    <source>
        <dbReference type="EMBL" id="JAH28737.1"/>
    </source>
</evidence>
<sequence>MHIQLESSIFILGAFLFFLGLLLSYLYGKVAVLVLF</sequence>
<keyword evidence="1" id="KW-0812">Transmembrane</keyword>